<dbReference type="Gene3D" id="1.10.472.10">
    <property type="entry name" value="Cyclin-like"/>
    <property type="match status" value="2"/>
</dbReference>
<feature type="domain" description="Cyclin N-terminal" evidence="3">
    <location>
        <begin position="39"/>
        <end position="80"/>
    </location>
</feature>
<evidence type="ECO:0000313" key="5">
    <source>
        <dbReference type="Proteomes" id="UP000593564"/>
    </source>
</evidence>
<sequence length="109" mass="12485">MGDVLRGLGEDRGCTSKPDIYFYWAVAHPIWEYHFQGVTKYEKINHPLVDEFCYLTDNAYTKKEVVKMEADILKHPKFEVGGHTIMTFLGKVIAVAQEDYQGSGLKVEK</sequence>
<gene>
    <name evidence="4" type="ORF">HYC85_012004</name>
</gene>
<dbReference type="InterPro" id="IPR006671">
    <property type="entry name" value="Cyclin_N"/>
</dbReference>
<accession>A0A7J7HCQ5</accession>
<evidence type="ECO:0000256" key="1">
    <source>
        <dbReference type="ARBA" id="ARBA00022618"/>
    </source>
</evidence>
<dbReference type="InterPro" id="IPR039361">
    <property type="entry name" value="Cyclin"/>
</dbReference>
<keyword evidence="1" id="KW-0132">Cell division</keyword>
<evidence type="ECO:0000259" key="3">
    <source>
        <dbReference type="Pfam" id="PF00134"/>
    </source>
</evidence>
<reference evidence="4 5" key="2">
    <citation type="submission" date="2020-07" db="EMBL/GenBank/DDBJ databases">
        <title>Genome assembly of wild tea tree DASZ reveals pedigree and selection history of tea varieties.</title>
        <authorList>
            <person name="Zhang W."/>
        </authorList>
    </citation>
    <scope>NUCLEOTIDE SEQUENCE [LARGE SCALE GENOMIC DNA]</scope>
    <source>
        <strain evidence="5">cv. G240</strain>
        <tissue evidence="4">Leaf</tissue>
    </source>
</reference>
<reference evidence="5" key="1">
    <citation type="journal article" date="2020" name="Nat. Commun.">
        <title>Genome assembly of wild tea tree DASZ reveals pedigree and selection history of tea varieties.</title>
        <authorList>
            <person name="Zhang W."/>
            <person name="Zhang Y."/>
            <person name="Qiu H."/>
            <person name="Guo Y."/>
            <person name="Wan H."/>
            <person name="Zhang X."/>
            <person name="Scossa F."/>
            <person name="Alseekh S."/>
            <person name="Zhang Q."/>
            <person name="Wang P."/>
            <person name="Xu L."/>
            <person name="Schmidt M.H."/>
            <person name="Jia X."/>
            <person name="Li D."/>
            <person name="Zhu A."/>
            <person name="Guo F."/>
            <person name="Chen W."/>
            <person name="Ni D."/>
            <person name="Usadel B."/>
            <person name="Fernie A.R."/>
            <person name="Wen W."/>
        </authorList>
    </citation>
    <scope>NUCLEOTIDE SEQUENCE [LARGE SCALE GENOMIC DNA]</scope>
    <source>
        <strain evidence="5">cv. G240</strain>
    </source>
</reference>
<dbReference type="AlphaFoldDB" id="A0A7J7HCQ5"/>
<keyword evidence="2" id="KW-0131">Cell cycle</keyword>
<dbReference type="PANTHER" id="PTHR10177">
    <property type="entry name" value="CYCLINS"/>
    <property type="match status" value="1"/>
</dbReference>
<dbReference type="Pfam" id="PF00134">
    <property type="entry name" value="Cyclin_N"/>
    <property type="match status" value="1"/>
</dbReference>
<keyword evidence="5" id="KW-1185">Reference proteome</keyword>
<dbReference type="Proteomes" id="UP000593564">
    <property type="component" value="Unassembled WGS sequence"/>
</dbReference>
<evidence type="ECO:0000313" key="4">
    <source>
        <dbReference type="EMBL" id="KAF5950011.1"/>
    </source>
</evidence>
<name>A0A7J7HCQ5_CAMSI</name>
<protein>
    <recommendedName>
        <fullName evidence="3">Cyclin N-terminal domain-containing protein</fullName>
    </recommendedName>
</protein>
<organism evidence="4 5">
    <name type="scientific">Camellia sinensis</name>
    <name type="common">Tea plant</name>
    <name type="synonym">Thea sinensis</name>
    <dbReference type="NCBI Taxonomy" id="4442"/>
    <lineage>
        <taxon>Eukaryota</taxon>
        <taxon>Viridiplantae</taxon>
        <taxon>Streptophyta</taxon>
        <taxon>Embryophyta</taxon>
        <taxon>Tracheophyta</taxon>
        <taxon>Spermatophyta</taxon>
        <taxon>Magnoliopsida</taxon>
        <taxon>eudicotyledons</taxon>
        <taxon>Gunneridae</taxon>
        <taxon>Pentapetalae</taxon>
        <taxon>asterids</taxon>
        <taxon>Ericales</taxon>
        <taxon>Theaceae</taxon>
        <taxon>Camellia</taxon>
    </lineage>
</organism>
<evidence type="ECO:0000256" key="2">
    <source>
        <dbReference type="ARBA" id="ARBA00023306"/>
    </source>
</evidence>
<dbReference type="SUPFAM" id="SSF47954">
    <property type="entry name" value="Cyclin-like"/>
    <property type="match status" value="1"/>
</dbReference>
<dbReference type="EMBL" id="JACBKZ010000005">
    <property type="protein sequence ID" value="KAF5950011.1"/>
    <property type="molecule type" value="Genomic_DNA"/>
</dbReference>
<comment type="caution">
    <text evidence="4">The sequence shown here is derived from an EMBL/GenBank/DDBJ whole genome shotgun (WGS) entry which is preliminary data.</text>
</comment>
<dbReference type="GO" id="GO:0051301">
    <property type="term" value="P:cell division"/>
    <property type="evidence" value="ECO:0007669"/>
    <property type="project" value="UniProtKB-KW"/>
</dbReference>
<proteinExistence type="predicted"/>
<dbReference type="InterPro" id="IPR036915">
    <property type="entry name" value="Cyclin-like_sf"/>
</dbReference>